<comment type="caution">
    <text evidence="1">The sequence shown here is derived from an EMBL/GenBank/DDBJ whole genome shotgun (WGS) entry which is preliminary data.</text>
</comment>
<accession>A0ABX2G193</accession>
<proteinExistence type="predicted"/>
<evidence type="ECO:0000313" key="1">
    <source>
        <dbReference type="EMBL" id="NRT55194.1"/>
    </source>
</evidence>
<dbReference type="Proteomes" id="UP001516061">
    <property type="component" value="Unassembled WGS sequence"/>
</dbReference>
<reference evidence="1 2" key="1">
    <citation type="submission" date="2020-05" db="EMBL/GenBank/DDBJ databases">
        <title>Genomic Encyclopedia of Type Strains, Phase IV (KMG-V): Genome sequencing to study the core and pangenomes of soil and plant-associated prokaryotes.</title>
        <authorList>
            <person name="Whitman W."/>
        </authorList>
    </citation>
    <scope>NUCLEOTIDE SEQUENCE [LARGE SCALE GENOMIC DNA]</scope>
    <source>
        <strain evidence="1 2">C29</strain>
    </source>
</reference>
<dbReference type="RefSeq" id="WP_173804181.1">
    <property type="nucleotide sequence ID" value="NZ_JABSNM010000003.1"/>
</dbReference>
<name>A0ABX2G193_9BURK</name>
<protein>
    <submittedName>
        <fullName evidence="1">Uncharacterized protein</fullName>
    </submittedName>
</protein>
<gene>
    <name evidence="1" type="ORF">HNQ01_000904</name>
</gene>
<organism evidence="1 2">
    <name type="scientific">Sphaerotilus uruguayifluvii</name>
    <dbReference type="NCBI Taxonomy" id="2735897"/>
    <lineage>
        <taxon>Bacteria</taxon>
        <taxon>Pseudomonadati</taxon>
        <taxon>Pseudomonadota</taxon>
        <taxon>Betaproteobacteria</taxon>
        <taxon>Burkholderiales</taxon>
        <taxon>Sphaerotilaceae</taxon>
        <taxon>Sphaerotilus</taxon>
    </lineage>
</organism>
<evidence type="ECO:0000313" key="2">
    <source>
        <dbReference type="Proteomes" id="UP001516061"/>
    </source>
</evidence>
<dbReference type="EMBL" id="JABSNM010000003">
    <property type="protein sequence ID" value="NRT55194.1"/>
    <property type="molecule type" value="Genomic_DNA"/>
</dbReference>
<dbReference type="PROSITE" id="PS51257">
    <property type="entry name" value="PROKAR_LIPOPROTEIN"/>
    <property type="match status" value="1"/>
</dbReference>
<keyword evidence="2" id="KW-1185">Reference proteome</keyword>
<sequence>MHPDKITSPVPAGAAACADDTAPAGTLAALALLFSDLERDADALRELVRDTLEPTALTCVLSDALALLSWRCDFGRKLAGDTGVTTATEEERFIRSEVLRHGGAA</sequence>